<dbReference type="RefSeq" id="WP_145380092.1">
    <property type="nucleotide sequence ID" value="NZ_CP036276.1"/>
</dbReference>
<evidence type="ECO:0000313" key="3">
    <source>
        <dbReference type="Proteomes" id="UP000319383"/>
    </source>
</evidence>
<dbReference type="Pfam" id="PF00657">
    <property type="entry name" value="Lipase_GDSL"/>
    <property type="match status" value="1"/>
</dbReference>
<dbReference type="Gene3D" id="3.40.50.1110">
    <property type="entry name" value="SGNH hydrolase"/>
    <property type="match status" value="1"/>
</dbReference>
<dbReference type="PANTHER" id="PTHR30383:SF29">
    <property type="entry name" value="SGNH HYDROLASE-TYPE ESTERASE DOMAIN-CONTAINING PROTEIN"/>
    <property type="match status" value="1"/>
</dbReference>
<dbReference type="AlphaFoldDB" id="A0A517ZXU4"/>
<proteinExistence type="predicted"/>
<dbReference type="EMBL" id="CP036276">
    <property type="protein sequence ID" value="QDU47303.1"/>
    <property type="molecule type" value="Genomic_DNA"/>
</dbReference>
<feature type="chain" id="PRO_5022066594" evidence="1">
    <location>
        <begin position="29"/>
        <end position="382"/>
    </location>
</feature>
<sequence length="382" mass="42240" precursor="true">MPAQSRLTLKFTLWLFAIAILSAEPCRAEEVGGPLRLTLPADCYAVPGVEFSIYYDNIVLTETPEDYDFQVTCDIGESAAKRWRITPQEADVGDHPLTVSVSDADGKSLGTAKTVLHVTKSDAGENRPLRLLIVGDSLTHATHYPNTIAEHLTSAGNPQWTMLGTHRPSAAKTGVAHEGYGGWTWQRFAAHHEPNPDGTYRKRSSPFVYLNKSGKPQLDPQQYFEKECDGKPADVIVFLLGINDCFRLNPNDPESLDDGINAVLEQAEILLAAFHKAAPQAKLGICLTPPPNTRESSFEANYKGKYPRWGWKRIQHRLVQLEIAQFKGREQEQIFIIPTELNLDPVDGYPTNNGVHPNPAGYGQIGAEIFAWLKAELAADGR</sequence>
<feature type="signal peptide" evidence="1">
    <location>
        <begin position="1"/>
        <end position="28"/>
    </location>
</feature>
<reference evidence="2 3" key="1">
    <citation type="submission" date="2019-02" db="EMBL/GenBank/DDBJ databases">
        <title>Deep-cultivation of Planctomycetes and their phenomic and genomic characterization uncovers novel biology.</title>
        <authorList>
            <person name="Wiegand S."/>
            <person name="Jogler M."/>
            <person name="Boedeker C."/>
            <person name="Pinto D."/>
            <person name="Vollmers J."/>
            <person name="Rivas-Marin E."/>
            <person name="Kohn T."/>
            <person name="Peeters S.H."/>
            <person name="Heuer A."/>
            <person name="Rast P."/>
            <person name="Oberbeckmann S."/>
            <person name="Bunk B."/>
            <person name="Jeske O."/>
            <person name="Meyerdierks A."/>
            <person name="Storesund J.E."/>
            <person name="Kallscheuer N."/>
            <person name="Luecker S."/>
            <person name="Lage O.M."/>
            <person name="Pohl T."/>
            <person name="Merkel B.J."/>
            <person name="Hornburger P."/>
            <person name="Mueller R.-W."/>
            <person name="Bruemmer F."/>
            <person name="Labrenz M."/>
            <person name="Spormann A.M."/>
            <person name="Op den Camp H."/>
            <person name="Overmann J."/>
            <person name="Amann R."/>
            <person name="Jetten M.S.M."/>
            <person name="Mascher T."/>
            <person name="Medema M.H."/>
            <person name="Devos D.P."/>
            <person name="Kaster A.-K."/>
            <person name="Ovreas L."/>
            <person name="Rohde M."/>
            <person name="Galperin M.Y."/>
            <person name="Jogler C."/>
        </authorList>
    </citation>
    <scope>NUCLEOTIDE SEQUENCE [LARGE SCALE GENOMIC DNA]</scope>
    <source>
        <strain evidence="2 3">Mal52</strain>
    </source>
</reference>
<protein>
    <submittedName>
        <fullName evidence="2">GDSL-like Lipase/Acylhydrolase</fullName>
    </submittedName>
</protein>
<gene>
    <name evidence="2" type="ORF">Mal52_58310</name>
</gene>
<dbReference type="PANTHER" id="PTHR30383">
    <property type="entry name" value="THIOESTERASE 1/PROTEASE 1/LYSOPHOSPHOLIPASE L1"/>
    <property type="match status" value="1"/>
</dbReference>
<dbReference type="GO" id="GO:0016788">
    <property type="term" value="F:hydrolase activity, acting on ester bonds"/>
    <property type="evidence" value="ECO:0007669"/>
    <property type="project" value="InterPro"/>
</dbReference>
<keyword evidence="3" id="KW-1185">Reference proteome</keyword>
<dbReference type="InterPro" id="IPR001087">
    <property type="entry name" value="GDSL"/>
</dbReference>
<keyword evidence="2" id="KW-0378">Hydrolase</keyword>
<dbReference type="SUPFAM" id="SSF52266">
    <property type="entry name" value="SGNH hydrolase"/>
    <property type="match status" value="1"/>
</dbReference>
<evidence type="ECO:0000313" key="2">
    <source>
        <dbReference type="EMBL" id="QDU47303.1"/>
    </source>
</evidence>
<dbReference type="Proteomes" id="UP000319383">
    <property type="component" value="Chromosome"/>
</dbReference>
<dbReference type="InterPro" id="IPR036514">
    <property type="entry name" value="SGNH_hydro_sf"/>
</dbReference>
<accession>A0A517ZXU4</accession>
<keyword evidence="1" id="KW-0732">Signal</keyword>
<evidence type="ECO:0000256" key="1">
    <source>
        <dbReference type="SAM" id="SignalP"/>
    </source>
</evidence>
<organism evidence="2 3">
    <name type="scientific">Symmachiella dynata</name>
    <dbReference type="NCBI Taxonomy" id="2527995"/>
    <lineage>
        <taxon>Bacteria</taxon>
        <taxon>Pseudomonadati</taxon>
        <taxon>Planctomycetota</taxon>
        <taxon>Planctomycetia</taxon>
        <taxon>Planctomycetales</taxon>
        <taxon>Planctomycetaceae</taxon>
        <taxon>Symmachiella</taxon>
    </lineage>
</organism>
<dbReference type="CDD" id="cd00229">
    <property type="entry name" value="SGNH_hydrolase"/>
    <property type="match status" value="1"/>
</dbReference>
<name>A0A517ZXU4_9PLAN</name>
<dbReference type="KEGG" id="sdyn:Mal52_58310"/>
<dbReference type="InterPro" id="IPR051532">
    <property type="entry name" value="Ester_Hydrolysis_Enzymes"/>
</dbReference>